<sequence length="216" mass="23793">MSTLPANSPATRRRRAQIACRNCRKRKIKCVTNEEPPHNPCERCQRKGLICEYVAVGEPSPPSTPALERSVKTEQIPLSSQGYSYAGGSQYPNSTYPTEHSMGNQMVGYPSYPHMGNPSHPAHLDPLGFSPEMHGHWAGPNTNAGMVANQPAATFDRSYPGFPSDYSSSNPPQWSHTPDPTRPASAFENRLPYYAPLPDAQNAALYPPQSYDPMHL</sequence>
<dbReference type="PANTHER" id="PTHR31668:SF30">
    <property type="entry name" value="ZN(II)2CYS6 TRANSCRIPTION FACTOR (EUROFUNG)"/>
    <property type="match status" value="1"/>
</dbReference>
<dbReference type="GO" id="GO:0008270">
    <property type="term" value="F:zinc ion binding"/>
    <property type="evidence" value="ECO:0007669"/>
    <property type="project" value="InterPro"/>
</dbReference>
<keyword evidence="5" id="KW-1185">Reference proteome</keyword>
<gene>
    <name evidence="4" type="ORF">F5878DRAFT_689152</name>
</gene>
<dbReference type="SUPFAM" id="SSF57701">
    <property type="entry name" value="Zn2/Cys6 DNA-binding domain"/>
    <property type="match status" value="1"/>
</dbReference>
<evidence type="ECO:0000313" key="4">
    <source>
        <dbReference type="EMBL" id="KAJ3836398.1"/>
    </source>
</evidence>
<comment type="caution">
    <text evidence="4">The sequence shown here is derived from an EMBL/GenBank/DDBJ whole genome shotgun (WGS) entry which is preliminary data.</text>
</comment>
<evidence type="ECO:0000313" key="5">
    <source>
        <dbReference type="Proteomes" id="UP001163846"/>
    </source>
</evidence>
<feature type="compositionally biased region" description="Polar residues" evidence="2">
    <location>
        <begin position="165"/>
        <end position="178"/>
    </location>
</feature>
<organism evidence="4 5">
    <name type="scientific">Lentinula raphanica</name>
    <dbReference type="NCBI Taxonomy" id="153919"/>
    <lineage>
        <taxon>Eukaryota</taxon>
        <taxon>Fungi</taxon>
        <taxon>Dikarya</taxon>
        <taxon>Basidiomycota</taxon>
        <taxon>Agaricomycotina</taxon>
        <taxon>Agaricomycetes</taxon>
        <taxon>Agaricomycetidae</taxon>
        <taxon>Agaricales</taxon>
        <taxon>Marasmiineae</taxon>
        <taxon>Omphalotaceae</taxon>
        <taxon>Lentinula</taxon>
    </lineage>
</organism>
<accession>A0AA38P5F8</accession>
<dbReference type="CDD" id="cd00067">
    <property type="entry name" value="GAL4"/>
    <property type="match status" value="1"/>
</dbReference>
<dbReference type="InterPro" id="IPR001138">
    <property type="entry name" value="Zn2Cys6_DnaBD"/>
</dbReference>
<dbReference type="Pfam" id="PF00172">
    <property type="entry name" value="Zn_clus"/>
    <property type="match status" value="1"/>
</dbReference>
<dbReference type="PROSITE" id="PS00463">
    <property type="entry name" value="ZN2_CY6_FUNGAL_1"/>
    <property type="match status" value="1"/>
</dbReference>
<proteinExistence type="predicted"/>
<feature type="region of interest" description="Disordered" evidence="2">
    <location>
        <begin position="154"/>
        <end position="186"/>
    </location>
</feature>
<dbReference type="PANTHER" id="PTHR31668">
    <property type="entry name" value="GLUCOSE TRANSPORT TRANSCRIPTION REGULATOR RGT1-RELATED-RELATED"/>
    <property type="match status" value="1"/>
</dbReference>
<evidence type="ECO:0000259" key="3">
    <source>
        <dbReference type="PROSITE" id="PS50048"/>
    </source>
</evidence>
<feature type="domain" description="Zn(2)-C6 fungal-type" evidence="3">
    <location>
        <begin position="19"/>
        <end position="53"/>
    </location>
</feature>
<dbReference type="InterPro" id="IPR036864">
    <property type="entry name" value="Zn2-C6_fun-type_DNA-bd_sf"/>
</dbReference>
<dbReference type="EMBL" id="MU806323">
    <property type="protein sequence ID" value="KAJ3836398.1"/>
    <property type="molecule type" value="Genomic_DNA"/>
</dbReference>
<protein>
    <recommendedName>
        <fullName evidence="3">Zn(2)-C6 fungal-type domain-containing protein</fullName>
    </recommendedName>
</protein>
<dbReference type="Proteomes" id="UP001163846">
    <property type="component" value="Unassembled WGS sequence"/>
</dbReference>
<keyword evidence="1" id="KW-0539">Nucleus</keyword>
<evidence type="ECO:0000256" key="2">
    <source>
        <dbReference type="SAM" id="MobiDB-lite"/>
    </source>
</evidence>
<dbReference type="GO" id="GO:0000981">
    <property type="term" value="F:DNA-binding transcription factor activity, RNA polymerase II-specific"/>
    <property type="evidence" value="ECO:0007669"/>
    <property type="project" value="InterPro"/>
</dbReference>
<dbReference type="InterPro" id="IPR050797">
    <property type="entry name" value="Carb_Metab_Trans_Reg"/>
</dbReference>
<dbReference type="AlphaFoldDB" id="A0AA38P5F8"/>
<dbReference type="PROSITE" id="PS50048">
    <property type="entry name" value="ZN2_CY6_FUNGAL_2"/>
    <property type="match status" value="1"/>
</dbReference>
<dbReference type="Gene3D" id="4.10.240.10">
    <property type="entry name" value="Zn(2)-C6 fungal-type DNA-binding domain"/>
    <property type="match status" value="1"/>
</dbReference>
<name>A0AA38P5F8_9AGAR</name>
<dbReference type="SMART" id="SM00066">
    <property type="entry name" value="GAL4"/>
    <property type="match status" value="1"/>
</dbReference>
<evidence type="ECO:0000256" key="1">
    <source>
        <dbReference type="ARBA" id="ARBA00023242"/>
    </source>
</evidence>
<reference evidence="4" key="1">
    <citation type="submission" date="2022-08" db="EMBL/GenBank/DDBJ databases">
        <authorList>
            <consortium name="DOE Joint Genome Institute"/>
            <person name="Min B."/>
            <person name="Riley R."/>
            <person name="Sierra-Patev S."/>
            <person name="Naranjo-Ortiz M."/>
            <person name="Looney B."/>
            <person name="Konkel Z."/>
            <person name="Slot J.C."/>
            <person name="Sakamoto Y."/>
            <person name="Steenwyk J.L."/>
            <person name="Rokas A."/>
            <person name="Carro J."/>
            <person name="Camarero S."/>
            <person name="Ferreira P."/>
            <person name="Molpeceres G."/>
            <person name="Ruiz-Duenas F.J."/>
            <person name="Serrano A."/>
            <person name="Henrissat B."/>
            <person name="Drula E."/>
            <person name="Hughes K.W."/>
            <person name="Mata J.L."/>
            <person name="Ishikawa N.K."/>
            <person name="Vargas-Isla R."/>
            <person name="Ushijima S."/>
            <person name="Smith C.A."/>
            <person name="Ahrendt S."/>
            <person name="Andreopoulos W."/>
            <person name="He G."/>
            <person name="Labutti K."/>
            <person name="Lipzen A."/>
            <person name="Ng V."/>
            <person name="Sandor L."/>
            <person name="Barry K."/>
            <person name="Martinez A.T."/>
            <person name="Xiao Y."/>
            <person name="Gibbons J.G."/>
            <person name="Terashima K."/>
            <person name="Hibbett D.S."/>
            <person name="Grigoriev I.V."/>
        </authorList>
    </citation>
    <scope>NUCLEOTIDE SEQUENCE</scope>
    <source>
        <strain evidence="4">TFB9207</strain>
    </source>
</reference>